<evidence type="ECO:0000256" key="4">
    <source>
        <dbReference type="ARBA" id="ARBA00011919"/>
    </source>
</evidence>
<dbReference type="PANTHER" id="PTHR12588:SF0">
    <property type="entry name" value="INOSITOL OXYGENASE"/>
    <property type="match status" value="1"/>
</dbReference>
<evidence type="ECO:0000256" key="6">
    <source>
        <dbReference type="ARBA" id="ARBA00022490"/>
    </source>
</evidence>
<evidence type="ECO:0000256" key="13">
    <source>
        <dbReference type="RuleBase" id="RU367039"/>
    </source>
</evidence>
<name>A0A821YEN2_9BILA</name>
<dbReference type="Pfam" id="PF05153">
    <property type="entry name" value="MIOX"/>
    <property type="match status" value="1"/>
</dbReference>
<evidence type="ECO:0000256" key="2">
    <source>
        <dbReference type="ARBA" id="ARBA00005167"/>
    </source>
</evidence>
<dbReference type="EMBL" id="CAJOBP010094914">
    <property type="protein sequence ID" value="CAF4959195.1"/>
    <property type="molecule type" value="Genomic_DNA"/>
</dbReference>
<keyword evidence="9 12" id="KW-0408">Iron</keyword>
<comment type="subcellular location">
    <subcellularLocation>
        <location evidence="1 13">Cytoplasm</location>
    </subcellularLocation>
</comment>
<sequence>GDYMYLCNETDLRRLELIRRFQKFDLYTKDDNDLPDIDKLESYYLSLIEKYIPGIVAW</sequence>
<accession>A0A821YEN2</accession>
<keyword evidence="7 12" id="KW-0479">Metal-binding</keyword>
<dbReference type="GO" id="GO:0005506">
    <property type="term" value="F:iron ion binding"/>
    <property type="evidence" value="ECO:0007669"/>
    <property type="project" value="InterPro"/>
</dbReference>
<evidence type="ECO:0000256" key="3">
    <source>
        <dbReference type="ARBA" id="ARBA00005286"/>
    </source>
</evidence>
<evidence type="ECO:0000256" key="8">
    <source>
        <dbReference type="ARBA" id="ARBA00023002"/>
    </source>
</evidence>
<dbReference type="PANTHER" id="PTHR12588">
    <property type="entry name" value="MYOINOSITOL OXYGENASE"/>
    <property type="match status" value="1"/>
</dbReference>
<keyword evidence="6 13" id="KW-0963">Cytoplasm</keyword>
<evidence type="ECO:0000256" key="1">
    <source>
        <dbReference type="ARBA" id="ARBA00004496"/>
    </source>
</evidence>
<comment type="catalytic activity">
    <reaction evidence="11 13">
        <text>myo-inositol + O2 = D-glucuronate + H2O + H(+)</text>
        <dbReference type="Rhea" id="RHEA:23696"/>
        <dbReference type="ChEBI" id="CHEBI:15377"/>
        <dbReference type="ChEBI" id="CHEBI:15378"/>
        <dbReference type="ChEBI" id="CHEBI:15379"/>
        <dbReference type="ChEBI" id="CHEBI:17268"/>
        <dbReference type="ChEBI" id="CHEBI:58720"/>
        <dbReference type="EC" id="1.13.99.1"/>
    </reaction>
</comment>
<evidence type="ECO:0000256" key="11">
    <source>
        <dbReference type="ARBA" id="ARBA00048271"/>
    </source>
</evidence>
<dbReference type="AlphaFoldDB" id="A0A821YEN2"/>
<proteinExistence type="inferred from homology"/>
<organism evidence="14 15">
    <name type="scientific">Rotaria socialis</name>
    <dbReference type="NCBI Taxonomy" id="392032"/>
    <lineage>
        <taxon>Eukaryota</taxon>
        <taxon>Metazoa</taxon>
        <taxon>Spiralia</taxon>
        <taxon>Gnathifera</taxon>
        <taxon>Rotifera</taxon>
        <taxon>Eurotatoria</taxon>
        <taxon>Bdelloidea</taxon>
        <taxon>Philodinida</taxon>
        <taxon>Philodinidae</taxon>
        <taxon>Rotaria</taxon>
    </lineage>
</organism>
<reference evidence="14" key="1">
    <citation type="submission" date="2021-02" db="EMBL/GenBank/DDBJ databases">
        <authorList>
            <person name="Nowell W R."/>
        </authorList>
    </citation>
    <scope>NUCLEOTIDE SEQUENCE</scope>
</reference>
<feature type="binding site" evidence="12">
    <location>
        <position position="25"/>
    </location>
    <ligand>
        <name>Fe cation</name>
        <dbReference type="ChEBI" id="CHEBI:24875"/>
        <label>1</label>
    </ligand>
</feature>
<dbReference type="GO" id="GO:0050113">
    <property type="term" value="F:inositol oxygenase activity"/>
    <property type="evidence" value="ECO:0007669"/>
    <property type="project" value="UniProtKB-UniRule"/>
</dbReference>
<gene>
    <name evidence="14" type="ORF">UJA718_LOCUS48148</name>
</gene>
<dbReference type="UniPathway" id="UPA00111">
    <property type="reaction ID" value="UER00527"/>
</dbReference>
<dbReference type="GO" id="GO:0019310">
    <property type="term" value="P:inositol catabolic process"/>
    <property type="evidence" value="ECO:0007669"/>
    <property type="project" value="UniProtKB-UniRule"/>
</dbReference>
<comment type="caution">
    <text evidence="14">The sequence shown here is derived from an EMBL/GenBank/DDBJ whole genome shotgun (WGS) entry which is preliminary data.</text>
</comment>
<dbReference type="GO" id="GO:0005737">
    <property type="term" value="C:cytoplasm"/>
    <property type="evidence" value="ECO:0007669"/>
    <property type="project" value="UniProtKB-SubCell"/>
</dbReference>
<evidence type="ECO:0000313" key="15">
    <source>
        <dbReference type="Proteomes" id="UP000663873"/>
    </source>
</evidence>
<evidence type="ECO:0000256" key="7">
    <source>
        <dbReference type="ARBA" id="ARBA00022723"/>
    </source>
</evidence>
<evidence type="ECO:0000256" key="12">
    <source>
        <dbReference type="PIRSR" id="PIRSR607828-2"/>
    </source>
</evidence>
<feature type="non-terminal residue" evidence="14">
    <location>
        <position position="1"/>
    </location>
</feature>
<evidence type="ECO:0000256" key="5">
    <source>
        <dbReference type="ARBA" id="ARBA00019269"/>
    </source>
</evidence>
<dbReference type="InterPro" id="IPR007828">
    <property type="entry name" value="Inositol_oxygenase"/>
</dbReference>
<comment type="similarity">
    <text evidence="3 13">Belongs to the myo-inositol oxygenase family.</text>
</comment>
<evidence type="ECO:0000256" key="10">
    <source>
        <dbReference type="ARBA" id="ARBA00029668"/>
    </source>
</evidence>
<evidence type="ECO:0000256" key="9">
    <source>
        <dbReference type="ARBA" id="ARBA00023004"/>
    </source>
</evidence>
<keyword evidence="15" id="KW-1185">Reference proteome</keyword>
<protein>
    <recommendedName>
        <fullName evidence="5 13">Inositol oxygenase</fullName>
        <ecNumber evidence="4 13">1.13.99.1</ecNumber>
    </recommendedName>
    <alternativeName>
        <fullName evidence="10 13">Myo-inositol oxygenase</fullName>
    </alternativeName>
</protein>
<dbReference type="Proteomes" id="UP000663873">
    <property type="component" value="Unassembled WGS sequence"/>
</dbReference>
<comment type="pathway">
    <text evidence="2 13">Polyol metabolism; myo-inositol degradation into D-glucuronate; D-glucuronate from myo-inositol: step 1/1.</text>
</comment>
<comment type="cofactor">
    <cofactor evidence="12 13">
        <name>Fe cation</name>
        <dbReference type="ChEBI" id="CHEBI:24875"/>
    </cofactor>
    <text evidence="12 13">Binds 2 iron ions per subunit.</text>
</comment>
<dbReference type="EC" id="1.13.99.1" evidence="4 13"/>
<evidence type="ECO:0000313" key="14">
    <source>
        <dbReference type="EMBL" id="CAF4959195.1"/>
    </source>
</evidence>
<dbReference type="SUPFAM" id="SSF109604">
    <property type="entry name" value="HD-domain/PDEase-like"/>
    <property type="match status" value="1"/>
</dbReference>
<keyword evidence="8 13" id="KW-0560">Oxidoreductase</keyword>